<reference evidence="3" key="1">
    <citation type="journal article" date="2008" name="J. Bacteriol.">
        <title>Genome sequence of the fish pathogen Renibacterium salmoninarum suggests reductive evolution away from an environmental Arthrobacter ancestor.</title>
        <authorList>
            <person name="Wiens G.D."/>
            <person name="Rockey D.D."/>
            <person name="Wu Z."/>
            <person name="Chang J."/>
            <person name="Levy R."/>
            <person name="Crane S."/>
            <person name="Chen D.S."/>
            <person name="Capri G.R."/>
            <person name="Burnett J.R."/>
            <person name="Sudheesh P.S."/>
            <person name="Schipma M.J."/>
            <person name="Burd H."/>
            <person name="Bhattacharyya A."/>
            <person name="Rhodes L.D."/>
            <person name="Kaul R."/>
            <person name="Strom M.S."/>
        </authorList>
    </citation>
    <scope>NUCLEOTIDE SEQUENCE [LARGE SCALE GENOMIC DNA]</scope>
    <source>
        <strain evidence="3">ATCC 33209 / DSM 20767 / JCM 11484 / NBRC 15589 / NCIMB 2235</strain>
    </source>
</reference>
<organism evidence="2 3">
    <name type="scientific">Renibacterium salmoninarum (strain ATCC 33209 / DSM 20767 / JCM 11484 / NBRC 15589 / NCIMB 2235)</name>
    <dbReference type="NCBI Taxonomy" id="288705"/>
    <lineage>
        <taxon>Bacteria</taxon>
        <taxon>Bacillati</taxon>
        <taxon>Actinomycetota</taxon>
        <taxon>Actinomycetes</taxon>
        <taxon>Micrococcales</taxon>
        <taxon>Micrococcaceae</taxon>
        <taxon>Renibacterium</taxon>
    </lineage>
</organism>
<proteinExistence type="predicted"/>
<name>A9WL64_RENSM</name>
<dbReference type="STRING" id="288705.RSal33209_0141"/>
<dbReference type="InterPro" id="IPR036259">
    <property type="entry name" value="MFS_trans_sf"/>
</dbReference>
<evidence type="ECO:0000256" key="1">
    <source>
        <dbReference type="SAM" id="Phobius"/>
    </source>
</evidence>
<dbReference type="HOGENOM" id="CLU_2013407_0_0_11"/>
<dbReference type="EMBL" id="CP000910">
    <property type="protein sequence ID" value="ABY21897.1"/>
    <property type="molecule type" value="Genomic_DNA"/>
</dbReference>
<protein>
    <submittedName>
        <fullName evidence="2">MFS transporter</fullName>
    </submittedName>
</protein>
<keyword evidence="1" id="KW-1133">Transmembrane helix</keyword>
<dbReference type="AlphaFoldDB" id="A9WL64"/>
<keyword evidence="3" id="KW-1185">Reference proteome</keyword>
<dbReference type="eggNOG" id="COG0477">
    <property type="taxonomic scope" value="Bacteria"/>
</dbReference>
<keyword evidence="1" id="KW-0472">Membrane</keyword>
<feature type="transmembrane region" description="Helical" evidence="1">
    <location>
        <begin position="53"/>
        <end position="74"/>
    </location>
</feature>
<dbReference type="Gene3D" id="1.20.1250.20">
    <property type="entry name" value="MFS general substrate transporter like domains"/>
    <property type="match status" value="1"/>
</dbReference>
<gene>
    <name evidence="2" type="ordered locus">RSal33209_0141</name>
</gene>
<feature type="transmembrane region" description="Helical" evidence="1">
    <location>
        <begin position="20"/>
        <end position="47"/>
    </location>
</feature>
<dbReference type="KEGG" id="rsa:RSal33209_0141"/>
<keyword evidence="1" id="KW-0812">Transmembrane</keyword>
<evidence type="ECO:0000313" key="3">
    <source>
        <dbReference type="Proteomes" id="UP000002007"/>
    </source>
</evidence>
<evidence type="ECO:0000313" key="2">
    <source>
        <dbReference type="EMBL" id="ABY21897.1"/>
    </source>
</evidence>
<accession>A9WL64</accession>
<dbReference type="SUPFAM" id="SSF103473">
    <property type="entry name" value="MFS general substrate transporter"/>
    <property type="match status" value="1"/>
</dbReference>
<dbReference type="Proteomes" id="UP000002007">
    <property type="component" value="Chromosome"/>
</dbReference>
<sequence>MRTAWQGAVFVYQHRVIRAVVVIGTLETIATGVRVMLPAVAVVVLGGGPTETGLLFSAIPIGAVIASLLSGWLAGLRRPGTALIGFALMRDLVSMFGVPSRLWPTQLLVRHSAVCPGASQYAR</sequence>